<keyword evidence="3" id="KW-1185">Reference proteome</keyword>
<protein>
    <submittedName>
        <fullName evidence="2">Uncharacterized protein</fullName>
    </submittedName>
</protein>
<feature type="compositionally biased region" description="Polar residues" evidence="1">
    <location>
        <begin position="824"/>
        <end position="836"/>
    </location>
</feature>
<dbReference type="EMBL" id="OZ022412">
    <property type="protein sequence ID" value="CAK9441948.1"/>
    <property type="molecule type" value="Genomic_DNA"/>
</dbReference>
<feature type="compositionally biased region" description="Low complexity" evidence="1">
    <location>
        <begin position="864"/>
        <end position="877"/>
    </location>
</feature>
<feature type="compositionally biased region" description="Basic and acidic residues" evidence="1">
    <location>
        <begin position="655"/>
        <end position="710"/>
    </location>
</feature>
<gene>
    <name evidence="2" type="ORF">LODBEIA_P57770</name>
</gene>
<dbReference type="Proteomes" id="UP001497383">
    <property type="component" value="Chromosome 8"/>
</dbReference>
<evidence type="ECO:0000256" key="1">
    <source>
        <dbReference type="SAM" id="MobiDB-lite"/>
    </source>
</evidence>
<proteinExistence type="predicted"/>
<feature type="compositionally biased region" description="Basic and acidic residues" evidence="1">
    <location>
        <begin position="1244"/>
        <end position="1260"/>
    </location>
</feature>
<feature type="region of interest" description="Disordered" evidence="1">
    <location>
        <begin position="803"/>
        <end position="896"/>
    </location>
</feature>
<evidence type="ECO:0000313" key="3">
    <source>
        <dbReference type="Proteomes" id="UP001497383"/>
    </source>
</evidence>
<evidence type="ECO:0000313" key="2">
    <source>
        <dbReference type="EMBL" id="CAK9441948.1"/>
    </source>
</evidence>
<feature type="compositionally biased region" description="Polar residues" evidence="1">
    <location>
        <begin position="933"/>
        <end position="943"/>
    </location>
</feature>
<feature type="compositionally biased region" description="Polar residues" evidence="1">
    <location>
        <begin position="964"/>
        <end position="988"/>
    </location>
</feature>
<feature type="region of interest" description="Disordered" evidence="1">
    <location>
        <begin position="1090"/>
        <end position="1128"/>
    </location>
</feature>
<feature type="compositionally biased region" description="Acidic residues" evidence="1">
    <location>
        <begin position="162"/>
        <end position="171"/>
    </location>
</feature>
<name>A0ABP0ZV33_9ASCO</name>
<feature type="region of interest" description="Disordered" evidence="1">
    <location>
        <begin position="114"/>
        <end position="171"/>
    </location>
</feature>
<feature type="region of interest" description="Disordered" evidence="1">
    <location>
        <begin position="298"/>
        <end position="516"/>
    </location>
</feature>
<feature type="compositionally biased region" description="Polar residues" evidence="1">
    <location>
        <begin position="733"/>
        <end position="764"/>
    </location>
</feature>
<dbReference type="GeneID" id="92210973"/>
<feature type="compositionally biased region" description="Polar residues" evidence="1">
    <location>
        <begin position="114"/>
        <end position="153"/>
    </location>
</feature>
<feature type="compositionally biased region" description="Polar residues" evidence="1">
    <location>
        <begin position="343"/>
        <end position="359"/>
    </location>
</feature>
<feature type="compositionally biased region" description="Basic residues" evidence="1">
    <location>
        <begin position="1261"/>
        <end position="1273"/>
    </location>
</feature>
<feature type="compositionally biased region" description="Polar residues" evidence="1">
    <location>
        <begin position="450"/>
        <end position="470"/>
    </location>
</feature>
<feature type="compositionally biased region" description="Low complexity" evidence="1">
    <location>
        <begin position="946"/>
        <end position="957"/>
    </location>
</feature>
<feature type="region of interest" description="Disordered" evidence="1">
    <location>
        <begin position="531"/>
        <end position="629"/>
    </location>
</feature>
<sequence>MGLFDRRRRETSYQGFSKYAQDINTYHHPTQHAGLPIVPSSQQRTQSLTNAGQAAVAALRLHSSPVSQSPAAAAAAAAAAAKGQAKAGAVPRSNSLSMASSARSNSLRQYTYHPQASYTPNTRNAPVARRSNSLTLQSRNSLTRSSQLARQKYQQQNNLQEETNEDLEEEDYVVTTTTTKVVDSQGRTSSITTKTIKTFPDGSNIIETSTKNISRNNSRANSLSSANYNRTNSMSHQIPVKLSQIDEDLQNFDYDYQVDDVPPANLRLNTDDSSQGFTTLEKIHEPVSVESEAKDNARLGEPFDEPQPQPHSRPSQKRASSLTSQNQPPKSILKHSVVAPEAQQDNQAQVHSPTVQSPTAAAAAAAALTSPKPMSSATPSPQQQQQQQQQHYQHPYKNLSQGTSVQQQQPQQQPVRTLRSPTSPTSKPSIGSPLKSPSVQNGFAEDAHSGPNSFASPRQNIPKSQSSGSSIKFDDHVETIPVPVNRSNVHSPQKPYVPGNRSKAPPKASSSTQPSADFYAAAMQAAYKKVYGDRDPSQISASPPPVGASPREPAAPLQEQVSSAEALPEKRKFGFIPLSPRKDTTIQPAAPELEQLAIPSTERTSSLNSLSKKRAQQAEADQSLPQNYEYANHHKDFALYSMRDEPIVASKRKERAKEEQRLAREQAKEEQRRAKVEAKEHAEREKRLAKEREEEEKRLEKERAEEEKRIRKEAKKKDRKGFGGLFGKRRRQSQSGVSIDSSENGVGKTAQNTQTPITGGTAANQVPVAPAAGTAAPAAAPVAQPYTPPEQLTILREAAPVVTNAAAPQSSENGVGASGAARPQTLQNPTNLTENVGTVEGYKRDLTQPTVDPKQADLQSGSTQPVQAAAPASAPSHAPAPAPAPVSPNVETEEDIAAVVLDDGELYRISVPRNYSYEDREAEASEKPAAGIQTHSPSATLNKNGPAHTPKATAPHPQEYYPSPNISNKARYSAYEPNSSPVEQSSNVAGGYASNGLGKISVPQLNDIEDEDLEEPSFKSYENLATPKVQSLDNDREDMIDEGVVVLDEVPMRSAARVDDVPVRSPARIDESGYLDAPTNFASAIDIPVRSPSRRKAAASQSQEPALESEVANARQNPVLAGESTAPVKNDEVKASAFVKETTPLGGAGANPNLVGSQFITNKASTGTIGGLPYSEQTNNHPNNLKKEPAVTNQNPTRSSPVAQQTQPQEGFVLVEDAERDSNSAQPSADTLPTTQSTYIVDQQQRKPYDDVVTEEGKEAKKGKKVKKEKKPGSFKHKMMKFFVNNYDA</sequence>
<feature type="compositionally biased region" description="Polar residues" evidence="1">
    <location>
        <begin position="419"/>
        <end position="441"/>
    </location>
</feature>
<feature type="region of interest" description="Disordered" evidence="1">
    <location>
        <begin position="917"/>
        <end position="1036"/>
    </location>
</feature>
<feature type="compositionally biased region" description="Low complexity" evidence="1">
    <location>
        <begin position="381"/>
        <end position="396"/>
    </location>
</feature>
<feature type="region of interest" description="Disordered" evidence="1">
    <location>
        <begin position="650"/>
        <end position="765"/>
    </location>
</feature>
<feature type="region of interest" description="Disordered" evidence="1">
    <location>
        <begin position="1165"/>
        <end position="1273"/>
    </location>
</feature>
<organism evidence="2 3">
    <name type="scientific">Lodderomyces beijingensis</name>
    <dbReference type="NCBI Taxonomy" id="1775926"/>
    <lineage>
        <taxon>Eukaryota</taxon>
        <taxon>Fungi</taxon>
        <taxon>Dikarya</taxon>
        <taxon>Ascomycota</taxon>
        <taxon>Saccharomycotina</taxon>
        <taxon>Pichiomycetes</taxon>
        <taxon>Debaryomycetaceae</taxon>
        <taxon>Candida/Lodderomyces clade</taxon>
        <taxon>Lodderomyces</taxon>
    </lineage>
</organism>
<dbReference type="RefSeq" id="XP_066832715.1">
    <property type="nucleotide sequence ID" value="XM_066976146.1"/>
</dbReference>
<feature type="compositionally biased region" description="Polar residues" evidence="1">
    <location>
        <begin position="1223"/>
        <end position="1243"/>
    </location>
</feature>
<feature type="compositionally biased region" description="Basic and acidic residues" evidence="1">
    <location>
        <begin position="917"/>
        <end position="926"/>
    </location>
</feature>
<reference evidence="2 3" key="1">
    <citation type="submission" date="2024-03" db="EMBL/GenBank/DDBJ databases">
        <authorList>
            <person name="Brejova B."/>
        </authorList>
    </citation>
    <scope>NUCLEOTIDE SEQUENCE [LARGE SCALE GENOMIC DNA]</scope>
    <source>
        <strain evidence="2 3">CBS 14171</strain>
    </source>
</reference>
<feature type="compositionally biased region" description="Polar residues" evidence="1">
    <location>
        <begin position="312"/>
        <end position="329"/>
    </location>
</feature>
<feature type="compositionally biased region" description="Polar residues" evidence="1">
    <location>
        <begin position="601"/>
        <end position="610"/>
    </location>
</feature>
<feature type="compositionally biased region" description="Polar residues" evidence="1">
    <location>
        <begin position="1191"/>
        <end position="1209"/>
    </location>
</feature>
<accession>A0ABP0ZV33</accession>